<proteinExistence type="predicted"/>
<keyword evidence="2" id="KW-0808">Transferase</keyword>
<dbReference type="AlphaFoldDB" id="A0A0A0BNM0"/>
<evidence type="ECO:0000259" key="1">
    <source>
        <dbReference type="Pfam" id="PF04101"/>
    </source>
</evidence>
<keyword evidence="3" id="KW-1185">Reference proteome</keyword>
<dbReference type="EMBL" id="AXCY01000088">
    <property type="protein sequence ID" value="KGM09566.1"/>
    <property type="molecule type" value="Genomic_DNA"/>
</dbReference>
<reference evidence="2 3" key="2">
    <citation type="journal article" date="2015" name="Stand. Genomic Sci.">
        <title>Draft genome sequence of Cellulomonas carbonis T26(T) and comparative analysis of six Cellulomonas genomes.</title>
        <authorList>
            <person name="Zhuang W."/>
            <person name="Zhang S."/>
            <person name="Xia X."/>
            <person name="Wang G."/>
        </authorList>
    </citation>
    <scope>NUCLEOTIDE SEQUENCE [LARGE SCALE GENOMIC DNA]</scope>
    <source>
        <strain evidence="2 3">T26</strain>
    </source>
</reference>
<dbReference type="GO" id="GO:0016758">
    <property type="term" value="F:hexosyltransferase activity"/>
    <property type="evidence" value="ECO:0007669"/>
    <property type="project" value="InterPro"/>
</dbReference>
<dbReference type="Gene3D" id="3.40.50.2000">
    <property type="entry name" value="Glycogen Phosphorylase B"/>
    <property type="match status" value="1"/>
</dbReference>
<accession>A0A0A0BNM0</accession>
<feature type="domain" description="Glycosyl transferase family 28 C-terminal" evidence="1">
    <location>
        <begin position="174"/>
        <end position="287"/>
    </location>
</feature>
<dbReference type="Proteomes" id="UP000029839">
    <property type="component" value="Unassembled WGS sequence"/>
</dbReference>
<sequence>MARSGTHRAAFVATTGGHLVQMALMAPTLEPERHEDALWITHRSPQSESMLTGRLVHYVPMVDARDWRAVLRRTPSALAALRRHAVDRVYSTGAAVSLAALPLAPLVGARADYYECIARTSGPSVTGRVLEWLPWVGRYTHYAALAGPRWRFDRGLFESFTVAGAAPEPRVARVFVTLGTARPWGFRRLVERVLEIVPPEAEVVWQTGATDVSGLGVDGLDVIPDSRFQAEIDRADVVVSHAGCGTFLRCLEAGKVPVLVPRRAAHGEHVDDHQEQIALAAAERGLAVVREADELTLDDLLLAAGQRTAQLV</sequence>
<dbReference type="RefSeq" id="WP_043608440.1">
    <property type="nucleotide sequence ID" value="NZ_AXCY01000088.1"/>
</dbReference>
<dbReference type="OrthoDB" id="555447at2"/>
<reference evidence="2 3" key="1">
    <citation type="submission" date="2013-08" db="EMBL/GenBank/DDBJ databases">
        <title>Genome sequencing of Cellulomonas carbonis T26.</title>
        <authorList>
            <person name="Chen F."/>
            <person name="Li Y."/>
            <person name="Wang G."/>
        </authorList>
    </citation>
    <scope>NUCLEOTIDE SEQUENCE [LARGE SCALE GENOMIC DNA]</scope>
    <source>
        <strain evidence="2 3">T26</strain>
    </source>
</reference>
<protein>
    <submittedName>
        <fullName evidence="2">Glycosyl transferase family 28</fullName>
    </submittedName>
</protein>
<organism evidence="2 3">
    <name type="scientific">Cellulomonas carbonis T26</name>
    <dbReference type="NCBI Taxonomy" id="947969"/>
    <lineage>
        <taxon>Bacteria</taxon>
        <taxon>Bacillati</taxon>
        <taxon>Actinomycetota</taxon>
        <taxon>Actinomycetes</taxon>
        <taxon>Micrococcales</taxon>
        <taxon>Cellulomonadaceae</taxon>
        <taxon>Cellulomonas</taxon>
    </lineage>
</organism>
<evidence type="ECO:0000313" key="2">
    <source>
        <dbReference type="EMBL" id="KGM09566.1"/>
    </source>
</evidence>
<gene>
    <name evidence="2" type="ORF">N868_01450</name>
</gene>
<name>A0A0A0BNM0_9CELL</name>
<dbReference type="Pfam" id="PF04101">
    <property type="entry name" value="Glyco_tran_28_C"/>
    <property type="match status" value="1"/>
</dbReference>
<evidence type="ECO:0000313" key="3">
    <source>
        <dbReference type="Proteomes" id="UP000029839"/>
    </source>
</evidence>
<dbReference type="InterPro" id="IPR007235">
    <property type="entry name" value="Glyco_trans_28_C"/>
</dbReference>
<comment type="caution">
    <text evidence="2">The sequence shown here is derived from an EMBL/GenBank/DDBJ whole genome shotgun (WGS) entry which is preliminary data.</text>
</comment>
<dbReference type="SUPFAM" id="SSF53756">
    <property type="entry name" value="UDP-Glycosyltransferase/glycogen phosphorylase"/>
    <property type="match status" value="1"/>
</dbReference>